<name>A0A7S0C1I1_9STRA</name>
<dbReference type="AlphaFoldDB" id="A0A7S0C1I1"/>
<protein>
    <submittedName>
        <fullName evidence="1">Uncharacterized protein</fullName>
    </submittedName>
</protein>
<sequence>MMRATQYMLHFVVSYLFASYASAFIQIHNGNLYEQKQIKISTFKLFSDLDEEVCAALTIWVCGATACANRRRKLGMDEFATVGALYGRKEQAGAKGLVVEEGSCLGRCKSAPCVAVEHEDYEGHVALEGMSDAEFGDQLFHNVVTEDDCDRVWECVENAIHQLAEMEDDDDDE</sequence>
<accession>A0A7S0C1I1</accession>
<dbReference type="InterPro" id="IPR036249">
    <property type="entry name" value="Thioredoxin-like_sf"/>
</dbReference>
<organism evidence="1">
    <name type="scientific">Proboscia inermis</name>
    <dbReference type="NCBI Taxonomy" id="420281"/>
    <lineage>
        <taxon>Eukaryota</taxon>
        <taxon>Sar</taxon>
        <taxon>Stramenopiles</taxon>
        <taxon>Ochrophyta</taxon>
        <taxon>Bacillariophyta</taxon>
        <taxon>Coscinodiscophyceae</taxon>
        <taxon>Rhizosoleniophycidae</taxon>
        <taxon>Rhizosoleniales</taxon>
        <taxon>Rhizosoleniaceae</taxon>
        <taxon>Proboscia</taxon>
    </lineage>
</organism>
<dbReference type="SUPFAM" id="SSF52833">
    <property type="entry name" value="Thioredoxin-like"/>
    <property type="match status" value="1"/>
</dbReference>
<dbReference type="Pfam" id="PF01257">
    <property type="entry name" value="2Fe-2S_thioredx"/>
    <property type="match status" value="1"/>
</dbReference>
<reference evidence="1" key="1">
    <citation type="submission" date="2021-01" db="EMBL/GenBank/DDBJ databases">
        <authorList>
            <person name="Corre E."/>
            <person name="Pelletier E."/>
            <person name="Niang G."/>
            <person name="Scheremetjew M."/>
            <person name="Finn R."/>
            <person name="Kale V."/>
            <person name="Holt S."/>
            <person name="Cochrane G."/>
            <person name="Meng A."/>
            <person name="Brown T."/>
            <person name="Cohen L."/>
        </authorList>
    </citation>
    <scope>NUCLEOTIDE SEQUENCE</scope>
    <source>
        <strain evidence="1">CCAP1064/1</strain>
    </source>
</reference>
<dbReference type="Gene3D" id="3.40.30.10">
    <property type="entry name" value="Glutaredoxin"/>
    <property type="match status" value="1"/>
</dbReference>
<dbReference type="EMBL" id="HBEL01012300">
    <property type="protein sequence ID" value="CAD8409770.1"/>
    <property type="molecule type" value="Transcribed_RNA"/>
</dbReference>
<dbReference type="CDD" id="cd02980">
    <property type="entry name" value="TRX_Fd_family"/>
    <property type="match status" value="1"/>
</dbReference>
<evidence type="ECO:0000313" key="1">
    <source>
        <dbReference type="EMBL" id="CAD8409770.1"/>
    </source>
</evidence>
<gene>
    <name evidence="1" type="ORF">PINE0816_LOCUS5893</name>
</gene>
<proteinExistence type="predicted"/>